<organism evidence="2 3">
    <name type="scientific">Eumeta variegata</name>
    <name type="common">Bagworm moth</name>
    <name type="synonym">Eumeta japonica</name>
    <dbReference type="NCBI Taxonomy" id="151549"/>
    <lineage>
        <taxon>Eukaryota</taxon>
        <taxon>Metazoa</taxon>
        <taxon>Ecdysozoa</taxon>
        <taxon>Arthropoda</taxon>
        <taxon>Hexapoda</taxon>
        <taxon>Insecta</taxon>
        <taxon>Pterygota</taxon>
        <taxon>Neoptera</taxon>
        <taxon>Endopterygota</taxon>
        <taxon>Lepidoptera</taxon>
        <taxon>Glossata</taxon>
        <taxon>Ditrysia</taxon>
        <taxon>Tineoidea</taxon>
        <taxon>Psychidae</taxon>
        <taxon>Oiketicinae</taxon>
        <taxon>Eumeta</taxon>
    </lineage>
</organism>
<proteinExistence type="predicted"/>
<sequence>MGVTKKKRLHSGIRIALCARTTPRYLIQGTGEPTGVRTGIRIDDGPTVVGQRRPRPPSPPRTLIISDVISEDSRIITASDVTLVTGFGNNKIDRFAVYDR</sequence>
<dbReference type="AlphaFoldDB" id="A0A4C1THI1"/>
<name>A0A4C1THI1_EUMVA</name>
<protein>
    <submittedName>
        <fullName evidence="2">Uncharacterized protein</fullName>
    </submittedName>
</protein>
<evidence type="ECO:0000313" key="2">
    <source>
        <dbReference type="EMBL" id="GBP13030.1"/>
    </source>
</evidence>
<dbReference type="Proteomes" id="UP000299102">
    <property type="component" value="Unassembled WGS sequence"/>
</dbReference>
<keyword evidence="3" id="KW-1185">Reference proteome</keyword>
<reference evidence="2 3" key="1">
    <citation type="journal article" date="2019" name="Commun. Biol.">
        <title>The bagworm genome reveals a unique fibroin gene that provides high tensile strength.</title>
        <authorList>
            <person name="Kono N."/>
            <person name="Nakamura H."/>
            <person name="Ohtoshi R."/>
            <person name="Tomita M."/>
            <person name="Numata K."/>
            <person name="Arakawa K."/>
        </authorList>
    </citation>
    <scope>NUCLEOTIDE SEQUENCE [LARGE SCALE GENOMIC DNA]</scope>
</reference>
<dbReference type="EMBL" id="BGZK01000054">
    <property type="protein sequence ID" value="GBP13030.1"/>
    <property type="molecule type" value="Genomic_DNA"/>
</dbReference>
<gene>
    <name evidence="2" type="ORF">EVAR_79360_1</name>
</gene>
<comment type="caution">
    <text evidence="2">The sequence shown here is derived from an EMBL/GenBank/DDBJ whole genome shotgun (WGS) entry which is preliminary data.</text>
</comment>
<evidence type="ECO:0000313" key="3">
    <source>
        <dbReference type="Proteomes" id="UP000299102"/>
    </source>
</evidence>
<accession>A0A4C1THI1</accession>
<evidence type="ECO:0000256" key="1">
    <source>
        <dbReference type="SAM" id="MobiDB-lite"/>
    </source>
</evidence>
<feature type="region of interest" description="Disordered" evidence="1">
    <location>
        <begin position="29"/>
        <end position="62"/>
    </location>
</feature>